<dbReference type="EMBL" id="LAZR01003972">
    <property type="protein sequence ID" value="KKN12971.1"/>
    <property type="molecule type" value="Genomic_DNA"/>
</dbReference>
<comment type="caution">
    <text evidence="1">The sequence shown here is derived from an EMBL/GenBank/DDBJ whole genome shotgun (WGS) entry which is preliminary data.</text>
</comment>
<gene>
    <name evidence="1" type="ORF">LCGC14_1010930</name>
</gene>
<sequence>MQVIPKDLKKLAAAARFRVLAMDRLWDNEYFPDNAYGITTEVMGREYPEGDWGKEHEAYEKEQEEVLDELWRMFISREYACSMRRTR</sequence>
<dbReference type="AlphaFoldDB" id="A0A0F9QIH3"/>
<organism evidence="1">
    <name type="scientific">marine sediment metagenome</name>
    <dbReference type="NCBI Taxonomy" id="412755"/>
    <lineage>
        <taxon>unclassified sequences</taxon>
        <taxon>metagenomes</taxon>
        <taxon>ecological metagenomes</taxon>
    </lineage>
</organism>
<protein>
    <submittedName>
        <fullName evidence="1">Uncharacterized protein</fullName>
    </submittedName>
</protein>
<proteinExistence type="predicted"/>
<evidence type="ECO:0000313" key="1">
    <source>
        <dbReference type="EMBL" id="KKN12971.1"/>
    </source>
</evidence>
<reference evidence="1" key="1">
    <citation type="journal article" date="2015" name="Nature">
        <title>Complex archaea that bridge the gap between prokaryotes and eukaryotes.</title>
        <authorList>
            <person name="Spang A."/>
            <person name="Saw J.H."/>
            <person name="Jorgensen S.L."/>
            <person name="Zaremba-Niedzwiedzka K."/>
            <person name="Martijn J."/>
            <person name="Lind A.E."/>
            <person name="van Eijk R."/>
            <person name="Schleper C."/>
            <person name="Guy L."/>
            <person name="Ettema T.J."/>
        </authorList>
    </citation>
    <scope>NUCLEOTIDE SEQUENCE</scope>
</reference>
<name>A0A0F9QIH3_9ZZZZ</name>
<accession>A0A0F9QIH3</accession>